<keyword evidence="2" id="KW-1185">Reference proteome</keyword>
<protein>
    <submittedName>
        <fullName evidence="1">Uncharacterized protein</fullName>
    </submittedName>
</protein>
<proteinExistence type="predicted"/>
<evidence type="ECO:0000313" key="2">
    <source>
        <dbReference type="Proteomes" id="UP000032458"/>
    </source>
</evidence>
<dbReference type="Pfam" id="PF25595">
    <property type="entry name" value="Phage_TTP_16"/>
    <property type="match status" value="1"/>
</dbReference>
<reference evidence="1 2" key="1">
    <citation type="submission" date="2014-09" db="EMBL/GenBank/DDBJ databases">
        <title>Draft genome sequence of Streptomyces natalensis ATCC 27448, producer of the antifungal pimaricin.</title>
        <authorList>
            <person name="Mendes M.V."/>
            <person name="Beites T."/>
            <person name="Pires S."/>
            <person name="Santos C.L."/>
            <person name="Moradas-Ferreira P."/>
        </authorList>
    </citation>
    <scope>NUCLEOTIDE SEQUENCE [LARGE SCALE GENOMIC DNA]</scope>
    <source>
        <strain evidence="1 2">ATCC 27448</strain>
    </source>
</reference>
<organism evidence="1 2">
    <name type="scientific">Streptomyces natalensis ATCC 27448</name>
    <dbReference type="NCBI Taxonomy" id="1240678"/>
    <lineage>
        <taxon>Bacteria</taxon>
        <taxon>Bacillati</taxon>
        <taxon>Actinomycetota</taxon>
        <taxon>Actinomycetes</taxon>
        <taxon>Kitasatosporales</taxon>
        <taxon>Streptomycetaceae</taxon>
        <taxon>Streptomyces</taxon>
    </lineage>
</organism>
<dbReference type="PATRIC" id="fig|1240678.4.peg.3726"/>
<dbReference type="EMBL" id="JRKI01000026">
    <property type="protein sequence ID" value="KIZ16833.1"/>
    <property type="molecule type" value="Genomic_DNA"/>
</dbReference>
<dbReference type="InterPro" id="IPR058009">
    <property type="entry name" value="TTP_Phage_16"/>
</dbReference>
<evidence type="ECO:0000313" key="1">
    <source>
        <dbReference type="EMBL" id="KIZ16833.1"/>
    </source>
</evidence>
<dbReference type="Proteomes" id="UP000032458">
    <property type="component" value="Unassembled WGS sequence"/>
</dbReference>
<gene>
    <name evidence="1" type="ORF">SNA_17695</name>
</gene>
<comment type="caution">
    <text evidence="1">The sequence shown here is derived from an EMBL/GenBank/DDBJ whole genome shotgun (WGS) entry which is preliminary data.</text>
</comment>
<sequence>MSDLISDGNTKVVWVSSIASIAAPTAVELNAGLDWTTRLTPDGLKCDPTTADVNTSSLASTFDTNQPGRRSYSCEITYKRGSTPTEDSPYTTLVYNTSGYLVVRRGQLFSTSFATGDKVEVYPVTAGEVQNIAPAANEVSKAMSPLKVTSDPATRATVA</sequence>
<name>A0A0D7CKX9_9ACTN</name>
<dbReference type="RefSeq" id="WP_030064773.1">
    <property type="nucleotide sequence ID" value="NZ_JRKI01000026.1"/>
</dbReference>
<accession>A0A0D7CKX9</accession>
<dbReference type="AlphaFoldDB" id="A0A0D7CKX9"/>